<sequence>MKANMIAFENPTPKIYDVLPPPIEDMQEVMAILFTGPAKPTLDDFKRTPVLVRRNEVYEALEWLRLNHADYHDIDISHANLSQYPEDMPPVSVEYKERYTNKTPEGISVHDNEEEDGIEDGECPFIVHGLTGDKLETLTTTALKGLGVLHLNSNGKVLAVGQSDQAESIWKNPQLYPKMFPWLFPYGKGGI</sequence>
<reference evidence="3" key="1">
    <citation type="journal article" date="2017" name="Nat. Ecol. Evol.">
        <title>Genome expansion and lineage-specific genetic innovations in the forest pathogenic fungi Armillaria.</title>
        <authorList>
            <person name="Sipos G."/>
            <person name="Prasanna A.N."/>
            <person name="Walter M.C."/>
            <person name="O'Connor E."/>
            <person name="Balint B."/>
            <person name="Krizsan K."/>
            <person name="Kiss B."/>
            <person name="Hess J."/>
            <person name="Varga T."/>
            <person name="Slot J."/>
            <person name="Riley R."/>
            <person name="Boka B."/>
            <person name="Rigling D."/>
            <person name="Barry K."/>
            <person name="Lee J."/>
            <person name="Mihaltcheva S."/>
            <person name="LaButti K."/>
            <person name="Lipzen A."/>
            <person name="Waldron R."/>
            <person name="Moloney N.M."/>
            <person name="Sperisen C."/>
            <person name="Kredics L."/>
            <person name="Vagvoelgyi C."/>
            <person name="Patrignani A."/>
            <person name="Fitzpatrick D."/>
            <person name="Nagy I."/>
            <person name="Doyle S."/>
            <person name="Anderson J.B."/>
            <person name="Grigoriev I.V."/>
            <person name="Gueldener U."/>
            <person name="Muensterkoetter M."/>
            <person name="Nagy L.G."/>
        </authorList>
    </citation>
    <scope>NUCLEOTIDE SEQUENCE [LARGE SCALE GENOMIC DNA]</scope>
    <source>
        <strain evidence="3">Ar21-2</strain>
    </source>
</reference>
<name>A0A2H3CWR6_ARMGA</name>
<feature type="domain" description="DUF6570" evidence="1">
    <location>
        <begin position="1"/>
        <end position="81"/>
    </location>
</feature>
<dbReference type="EMBL" id="KZ293678">
    <property type="protein sequence ID" value="PBK87471.1"/>
    <property type="molecule type" value="Genomic_DNA"/>
</dbReference>
<dbReference type="InterPro" id="IPR046700">
    <property type="entry name" value="DUF6570"/>
</dbReference>
<proteinExistence type="predicted"/>
<evidence type="ECO:0000259" key="1">
    <source>
        <dbReference type="Pfam" id="PF20209"/>
    </source>
</evidence>
<dbReference type="OMA" id="NMIAFEN"/>
<dbReference type="Proteomes" id="UP000217790">
    <property type="component" value="Unassembled WGS sequence"/>
</dbReference>
<dbReference type="InParanoid" id="A0A2H3CWR6"/>
<protein>
    <recommendedName>
        <fullName evidence="1">DUF6570 domain-containing protein</fullName>
    </recommendedName>
</protein>
<evidence type="ECO:0000313" key="3">
    <source>
        <dbReference type="Proteomes" id="UP000217790"/>
    </source>
</evidence>
<accession>A0A2H3CWR6</accession>
<keyword evidence="3" id="KW-1185">Reference proteome</keyword>
<dbReference type="AlphaFoldDB" id="A0A2H3CWR6"/>
<dbReference type="STRING" id="47427.A0A2H3CWR6"/>
<organism evidence="2 3">
    <name type="scientific">Armillaria gallica</name>
    <name type="common">Bulbous honey fungus</name>
    <name type="synonym">Armillaria bulbosa</name>
    <dbReference type="NCBI Taxonomy" id="47427"/>
    <lineage>
        <taxon>Eukaryota</taxon>
        <taxon>Fungi</taxon>
        <taxon>Dikarya</taxon>
        <taxon>Basidiomycota</taxon>
        <taxon>Agaricomycotina</taxon>
        <taxon>Agaricomycetes</taxon>
        <taxon>Agaricomycetidae</taxon>
        <taxon>Agaricales</taxon>
        <taxon>Marasmiineae</taxon>
        <taxon>Physalacriaceae</taxon>
        <taxon>Armillaria</taxon>
    </lineage>
</organism>
<feature type="non-terminal residue" evidence="2">
    <location>
        <position position="191"/>
    </location>
</feature>
<gene>
    <name evidence="2" type="ORF">ARMGADRAFT_862008</name>
</gene>
<evidence type="ECO:0000313" key="2">
    <source>
        <dbReference type="EMBL" id="PBK87471.1"/>
    </source>
</evidence>
<dbReference type="OrthoDB" id="3221862at2759"/>
<dbReference type="Pfam" id="PF20209">
    <property type="entry name" value="DUF6570"/>
    <property type="match status" value="1"/>
</dbReference>